<dbReference type="AlphaFoldDB" id="A0AAE0RQ58"/>
<evidence type="ECO:0000313" key="2">
    <source>
        <dbReference type="Proteomes" id="UP001195483"/>
    </source>
</evidence>
<reference evidence="1" key="2">
    <citation type="journal article" date="2021" name="Genome Biol. Evol.">
        <title>Developing a high-quality reference genome for a parasitic bivalve with doubly uniparental inheritance (Bivalvia: Unionida).</title>
        <authorList>
            <person name="Smith C.H."/>
        </authorList>
    </citation>
    <scope>NUCLEOTIDE SEQUENCE</scope>
    <source>
        <strain evidence="1">CHS0354</strain>
        <tissue evidence="1">Mantle</tissue>
    </source>
</reference>
<name>A0AAE0RQ58_9BIVA</name>
<protein>
    <submittedName>
        <fullName evidence="1">Uncharacterized protein</fullName>
    </submittedName>
</protein>
<evidence type="ECO:0000313" key="1">
    <source>
        <dbReference type="EMBL" id="KAK3577270.1"/>
    </source>
</evidence>
<dbReference type="Proteomes" id="UP001195483">
    <property type="component" value="Unassembled WGS sequence"/>
</dbReference>
<proteinExistence type="predicted"/>
<dbReference type="EMBL" id="JAEAOA010000557">
    <property type="protein sequence ID" value="KAK3577270.1"/>
    <property type="molecule type" value="Genomic_DNA"/>
</dbReference>
<reference evidence="1" key="3">
    <citation type="submission" date="2023-05" db="EMBL/GenBank/DDBJ databases">
        <authorList>
            <person name="Smith C.H."/>
        </authorList>
    </citation>
    <scope>NUCLEOTIDE SEQUENCE</scope>
    <source>
        <strain evidence="1">CHS0354</strain>
        <tissue evidence="1">Mantle</tissue>
    </source>
</reference>
<reference evidence="1" key="1">
    <citation type="journal article" date="2021" name="Genome Biol. Evol.">
        <title>A High-Quality Reference Genome for a Parasitic Bivalve with Doubly Uniparental Inheritance (Bivalvia: Unionida).</title>
        <authorList>
            <person name="Smith C.H."/>
        </authorList>
    </citation>
    <scope>NUCLEOTIDE SEQUENCE</scope>
    <source>
        <strain evidence="1">CHS0354</strain>
    </source>
</reference>
<comment type="caution">
    <text evidence="1">The sequence shown here is derived from an EMBL/GenBank/DDBJ whole genome shotgun (WGS) entry which is preliminary data.</text>
</comment>
<keyword evidence="2" id="KW-1185">Reference proteome</keyword>
<gene>
    <name evidence="1" type="ORF">CHS0354_008356</name>
</gene>
<accession>A0AAE0RQ58</accession>
<sequence length="181" mass="20576">MCILTNIYKMLSILNVTIVNIAAINAGKRFYNGICDNTAHPRLARVESHEETVILNPNSQNGTENSFEIRIKQKGFASTMTSVPLHGNSPHIIGISRFESLYDSVIFNPNSHNGDYHSNAGNRLYNGIRATASKIYAYYTNDRAESHYDPVIFDPNYNIVDYSDRFKNRTTVMYVTHYIDN</sequence>
<organism evidence="1 2">
    <name type="scientific">Potamilus streckersoni</name>
    <dbReference type="NCBI Taxonomy" id="2493646"/>
    <lineage>
        <taxon>Eukaryota</taxon>
        <taxon>Metazoa</taxon>
        <taxon>Spiralia</taxon>
        <taxon>Lophotrochozoa</taxon>
        <taxon>Mollusca</taxon>
        <taxon>Bivalvia</taxon>
        <taxon>Autobranchia</taxon>
        <taxon>Heteroconchia</taxon>
        <taxon>Palaeoheterodonta</taxon>
        <taxon>Unionida</taxon>
        <taxon>Unionoidea</taxon>
        <taxon>Unionidae</taxon>
        <taxon>Ambleminae</taxon>
        <taxon>Lampsilini</taxon>
        <taxon>Potamilus</taxon>
    </lineage>
</organism>